<sequence>PSVIKRMSGLPSNIDSWIVENAALNALVKLVPPDAIR</sequence>
<protein>
    <submittedName>
        <fullName evidence="1">Uncharacterized protein</fullName>
    </submittedName>
</protein>
<proteinExistence type="predicted"/>
<gene>
    <name evidence="1" type="ORF">LCGC14_2307250</name>
</gene>
<evidence type="ECO:0000313" key="1">
    <source>
        <dbReference type="EMBL" id="KKL50264.1"/>
    </source>
</evidence>
<dbReference type="EMBL" id="LAZR01032667">
    <property type="protein sequence ID" value="KKL50264.1"/>
    <property type="molecule type" value="Genomic_DNA"/>
</dbReference>
<comment type="caution">
    <text evidence="1">The sequence shown here is derived from an EMBL/GenBank/DDBJ whole genome shotgun (WGS) entry which is preliminary data.</text>
</comment>
<dbReference type="AlphaFoldDB" id="A0A0F9CM98"/>
<reference evidence="1" key="1">
    <citation type="journal article" date="2015" name="Nature">
        <title>Complex archaea that bridge the gap between prokaryotes and eukaryotes.</title>
        <authorList>
            <person name="Spang A."/>
            <person name="Saw J.H."/>
            <person name="Jorgensen S.L."/>
            <person name="Zaremba-Niedzwiedzka K."/>
            <person name="Martijn J."/>
            <person name="Lind A.E."/>
            <person name="van Eijk R."/>
            <person name="Schleper C."/>
            <person name="Guy L."/>
            <person name="Ettema T.J."/>
        </authorList>
    </citation>
    <scope>NUCLEOTIDE SEQUENCE</scope>
</reference>
<organism evidence="1">
    <name type="scientific">marine sediment metagenome</name>
    <dbReference type="NCBI Taxonomy" id="412755"/>
    <lineage>
        <taxon>unclassified sequences</taxon>
        <taxon>metagenomes</taxon>
        <taxon>ecological metagenomes</taxon>
    </lineage>
</organism>
<accession>A0A0F9CM98</accession>
<name>A0A0F9CM98_9ZZZZ</name>
<feature type="non-terminal residue" evidence="1">
    <location>
        <position position="1"/>
    </location>
</feature>